<feature type="transmembrane region" description="Helical" evidence="7">
    <location>
        <begin position="125"/>
        <end position="142"/>
    </location>
</feature>
<feature type="transmembrane region" description="Helical" evidence="7">
    <location>
        <begin position="154"/>
        <end position="177"/>
    </location>
</feature>
<evidence type="ECO:0000256" key="3">
    <source>
        <dbReference type="ARBA" id="ARBA00022448"/>
    </source>
</evidence>
<feature type="transmembrane region" description="Helical" evidence="7">
    <location>
        <begin position="446"/>
        <end position="476"/>
    </location>
</feature>
<dbReference type="Pfam" id="PF00916">
    <property type="entry name" value="Sulfate_transp"/>
    <property type="match status" value="1"/>
</dbReference>
<dbReference type="AlphaFoldDB" id="A0A8K0HPX3"/>
<keyword evidence="3" id="KW-0813">Transport</keyword>
<evidence type="ECO:0000313" key="9">
    <source>
        <dbReference type="EMBL" id="KAF3456946.1"/>
    </source>
</evidence>
<evidence type="ECO:0000256" key="7">
    <source>
        <dbReference type="SAM" id="Phobius"/>
    </source>
</evidence>
<dbReference type="GO" id="GO:0008271">
    <property type="term" value="F:secondary active sulfate transmembrane transporter activity"/>
    <property type="evidence" value="ECO:0007669"/>
    <property type="project" value="InterPro"/>
</dbReference>
<dbReference type="PROSITE" id="PS01130">
    <property type="entry name" value="SLC26A"/>
    <property type="match status" value="1"/>
</dbReference>
<dbReference type="EMBL" id="VOIH02000001">
    <property type="protein sequence ID" value="KAF3456946.1"/>
    <property type="molecule type" value="Genomic_DNA"/>
</dbReference>
<evidence type="ECO:0000259" key="8">
    <source>
        <dbReference type="PROSITE" id="PS50801"/>
    </source>
</evidence>
<dbReference type="Pfam" id="PF01740">
    <property type="entry name" value="STAS"/>
    <property type="match status" value="1"/>
</dbReference>
<dbReference type="SUPFAM" id="SSF52091">
    <property type="entry name" value="SpoIIaa-like"/>
    <property type="match status" value="1"/>
</dbReference>
<feature type="domain" description="STAS" evidence="8">
    <location>
        <begin position="504"/>
        <end position="627"/>
    </location>
</feature>
<reference evidence="9" key="1">
    <citation type="submission" date="2020-03" db="EMBL/GenBank/DDBJ databases">
        <title>A high-quality chromosome-level genome assembly of a woody plant with both climbing and erect habits, Rhamnella rubrinervis.</title>
        <authorList>
            <person name="Lu Z."/>
            <person name="Yang Y."/>
            <person name="Zhu X."/>
            <person name="Sun Y."/>
        </authorList>
    </citation>
    <scope>NUCLEOTIDE SEQUENCE</scope>
    <source>
        <strain evidence="9">BYM</strain>
        <tissue evidence="9">Leaf</tissue>
    </source>
</reference>
<name>A0A8K0HPX3_9ROSA</name>
<dbReference type="InterPro" id="IPR002645">
    <property type="entry name" value="STAS_dom"/>
</dbReference>
<evidence type="ECO:0000256" key="4">
    <source>
        <dbReference type="ARBA" id="ARBA00022692"/>
    </source>
</evidence>
<evidence type="ECO:0000313" key="10">
    <source>
        <dbReference type="Proteomes" id="UP000796880"/>
    </source>
</evidence>
<evidence type="ECO:0000256" key="6">
    <source>
        <dbReference type="ARBA" id="ARBA00023136"/>
    </source>
</evidence>
<accession>A0A8K0HPX3</accession>
<feature type="transmembrane region" description="Helical" evidence="7">
    <location>
        <begin position="100"/>
        <end position="119"/>
    </location>
</feature>
<dbReference type="GO" id="GO:0016020">
    <property type="term" value="C:membrane"/>
    <property type="evidence" value="ECO:0007669"/>
    <property type="project" value="UniProtKB-SubCell"/>
</dbReference>
<sequence>MGNTDYDCPHRVAIPPTKPFFKALSSSLKETFFPDDPFRQIKNQTSVSRKFLLGLQYFVPILEWAPRYTFGFFKADLIAGITIASLAVPQGISYANLANLPPIIGLYSSFVPPLVYAMLGSSRDLAVGTVAVGSLLISSMLGKEVSPTENPKLYVQLALTATFFAGVFQAALGFLRLGFVVDFLSHATIVGFMSGAATVVCLQQLKGVLGLVRFTHETDLMSVMHSIFSQTHQWRWESGVLGCCFIFFLMLTRYLSKKKKAFFWINAMAPLTSVILGSLLVYLTHAERHGVQVIGHLKKGLNPLSVSELTFEPPYLSTVIKTGIVIGIIGLAEGVAVGRSFATFKNYHIDGNKEMTAFGMMNIAGSCTSCYLTAGPFSRTAVNFNAGCKTAVSNIVMATAVMVTLLFLTPLFHYTPLVVLSSIIIVAMLGLIDYESAIHLWKIDKLDFFVCIGAYLGVVFASVEVGLVIAVTISLLRLLLFIARPRTIVLGNINNSMIYRSIDQYPDANNVPGVLILQIDSPIYFANANYLRERISRWIYEEEDKLKSRGETSLQYVILDISSVGSIDTSGISMLEEMRKNVDRKGLKLVLANPRSEVIKKLEKSKLIEAIGQEWIYLTVGEAVAACNFMMHTGKPNIAPEAELNRQDDNV</sequence>
<dbReference type="CDD" id="cd07042">
    <property type="entry name" value="STAS_SulP_like_sulfate_transporter"/>
    <property type="match status" value="1"/>
</dbReference>
<dbReference type="InterPro" id="IPR018045">
    <property type="entry name" value="S04_transporter_CS"/>
</dbReference>
<dbReference type="InterPro" id="IPR001902">
    <property type="entry name" value="SLC26A/SulP_fam"/>
</dbReference>
<dbReference type="InterPro" id="IPR011547">
    <property type="entry name" value="SLC26A/SulP_dom"/>
</dbReference>
<keyword evidence="4 7" id="KW-0812">Transmembrane</keyword>
<feature type="transmembrane region" description="Helical" evidence="7">
    <location>
        <begin position="261"/>
        <end position="283"/>
    </location>
</feature>
<proteinExistence type="inferred from homology"/>
<gene>
    <name evidence="9" type="ORF">FNV43_RR01600</name>
</gene>
<keyword evidence="5 7" id="KW-1133">Transmembrane helix</keyword>
<dbReference type="InterPro" id="IPR036513">
    <property type="entry name" value="STAS_dom_sf"/>
</dbReference>
<comment type="subcellular location">
    <subcellularLocation>
        <location evidence="1">Membrane</location>
        <topology evidence="1">Multi-pass membrane protein</topology>
    </subcellularLocation>
</comment>
<dbReference type="PANTHER" id="PTHR11814">
    <property type="entry name" value="SULFATE TRANSPORTER"/>
    <property type="match status" value="1"/>
</dbReference>
<feature type="transmembrane region" description="Helical" evidence="7">
    <location>
        <begin position="183"/>
        <end position="202"/>
    </location>
</feature>
<feature type="transmembrane region" description="Helical" evidence="7">
    <location>
        <begin position="68"/>
        <end position="88"/>
    </location>
</feature>
<comment type="caution">
    <text evidence="9">The sequence shown here is derived from an EMBL/GenBank/DDBJ whole genome shotgun (WGS) entry which is preliminary data.</text>
</comment>
<comment type="similarity">
    <text evidence="2">Belongs to the SLC26A/SulP transporter (TC 2.A.53) family.</text>
</comment>
<dbReference type="OrthoDB" id="288203at2759"/>
<dbReference type="Proteomes" id="UP000796880">
    <property type="component" value="Unassembled WGS sequence"/>
</dbReference>
<dbReference type="PROSITE" id="PS50801">
    <property type="entry name" value="STAS"/>
    <property type="match status" value="1"/>
</dbReference>
<dbReference type="Gene3D" id="3.30.750.24">
    <property type="entry name" value="STAS domain"/>
    <property type="match status" value="1"/>
</dbReference>
<dbReference type="NCBIfam" id="TIGR00815">
    <property type="entry name" value="sulP"/>
    <property type="match status" value="1"/>
</dbReference>
<evidence type="ECO:0000256" key="2">
    <source>
        <dbReference type="ARBA" id="ARBA00008692"/>
    </source>
</evidence>
<feature type="transmembrane region" description="Helical" evidence="7">
    <location>
        <begin position="414"/>
        <end position="434"/>
    </location>
</feature>
<protein>
    <recommendedName>
        <fullName evidence="8">STAS domain-containing protein</fullName>
    </recommendedName>
</protein>
<evidence type="ECO:0000256" key="5">
    <source>
        <dbReference type="ARBA" id="ARBA00022989"/>
    </source>
</evidence>
<evidence type="ECO:0000256" key="1">
    <source>
        <dbReference type="ARBA" id="ARBA00004141"/>
    </source>
</evidence>
<keyword evidence="6 7" id="KW-0472">Membrane</keyword>
<dbReference type="FunFam" id="3.30.750.24:FF:000002">
    <property type="entry name" value="Sulfate transporter 31"/>
    <property type="match status" value="1"/>
</dbReference>
<organism evidence="9 10">
    <name type="scientific">Rhamnella rubrinervis</name>
    <dbReference type="NCBI Taxonomy" id="2594499"/>
    <lineage>
        <taxon>Eukaryota</taxon>
        <taxon>Viridiplantae</taxon>
        <taxon>Streptophyta</taxon>
        <taxon>Embryophyta</taxon>
        <taxon>Tracheophyta</taxon>
        <taxon>Spermatophyta</taxon>
        <taxon>Magnoliopsida</taxon>
        <taxon>eudicotyledons</taxon>
        <taxon>Gunneridae</taxon>
        <taxon>Pentapetalae</taxon>
        <taxon>rosids</taxon>
        <taxon>fabids</taxon>
        <taxon>Rosales</taxon>
        <taxon>Rhamnaceae</taxon>
        <taxon>rhamnoid group</taxon>
        <taxon>Rhamneae</taxon>
        <taxon>Rhamnella</taxon>
    </lineage>
</organism>
<feature type="transmembrane region" description="Helical" evidence="7">
    <location>
        <begin position="234"/>
        <end position="255"/>
    </location>
</feature>
<feature type="transmembrane region" description="Helical" evidence="7">
    <location>
        <begin position="391"/>
        <end position="408"/>
    </location>
</feature>
<keyword evidence="10" id="KW-1185">Reference proteome</keyword>